<name>A0A834D6C5_9CHIR</name>
<accession>A0A834D6C5</accession>
<protein>
    <submittedName>
        <fullName evidence="2">Uncharacterized protein</fullName>
    </submittedName>
</protein>
<keyword evidence="1" id="KW-0812">Transmembrane</keyword>
<keyword evidence="1" id="KW-1133">Transmembrane helix</keyword>
<evidence type="ECO:0000313" key="2">
    <source>
        <dbReference type="EMBL" id="KAF6073450.1"/>
    </source>
</evidence>
<comment type="caution">
    <text evidence="2">The sequence shown here is derived from an EMBL/GenBank/DDBJ whole genome shotgun (WGS) entry which is preliminary data.</text>
</comment>
<dbReference type="AlphaFoldDB" id="A0A834D6C5"/>
<gene>
    <name evidence="2" type="ORF">HJG60_009574</name>
</gene>
<reference evidence="2 3" key="1">
    <citation type="journal article" date="2020" name="Nature">
        <title>Six reference-quality genomes reveal evolution of bat adaptations.</title>
        <authorList>
            <person name="Jebb D."/>
            <person name="Huang Z."/>
            <person name="Pippel M."/>
            <person name="Hughes G.M."/>
            <person name="Lavrichenko K."/>
            <person name="Devanna P."/>
            <person name="Winkler S."/>
            <person name="Jermiin L.S."/>
            <person name="Skirmuntt E.C."/>
            <person name="Katzourakis A."/>
            <person name="Burkitt-Gray L."/>
            <person name="Ray D.A."/>
            <person name="Sullivan K.A.M."/>
            <person name="Roscito J.G."/>
            <person name="Kirilenko B.M."/>
            <person name="Davalos L.M."/>
            <person name="Corthals A.P."/>
            <person name="Power M.L."/>
            <person name="Jones G."/>
            <person name="Ransome R.D."/>
            <person name="Dechmann D.K.N."/>
            <person name="Locatelli A.G."/>
            <person name="Puechmaille S.J."/>
            <person name="Fedrigo O."/>
            <person name="Jarvis E.D."/>
            <person name="Hiller M."/>
            <person name="Vernes S.C."/>
            <person name="Myers E.W."/>
            <person name="Teeling E.C."/>
        </authorList>
    </citation>
    <scope>NUCLEOTIDE SEQUENCE [LARGE SCALE GENOMIC DNA]</scope>
    <source>
        <strain evidence="2">Bat1K_MPI-CBG_1</strain>
    </source>
</reference>
<keyword evidence="1" id="KW-0472">Membrane</keyword>
<dbReference type="Proteomes" id="UP000664940">
    <property type="component" value="Unassembled WGS sequence"/>
</dbReference>
<organism evidence="2 3">
    <name type="scientific">Phyllostomus discolor</name>
    <name type="common">pale spear-nosed bat</name>
    <dbReference type="NCBI Taxonomy" id="89673"/>
    <lineage>
        <taxon>Eukaryota</taxon>
        <taxon>Metazoa</taxon>
        <taxon>Chordata</taxon>
        <taxon>Craniata</taxon>
        <taxon>Vertebrata</taxon>
        <taxon>Euteleostomi</taxon>
        <taxon>Mammalia</taxon>
        <taxon>Eutheria</taxon>
        <taxon>Laurasiatheria</taxon>
        <taxon>Chiroptera</taxon>
        <taxon>Yangochiroptera</taxon>
        <taxon>Phyllostomidae</taxon>
        <taxon>Phyllostominae</taxon>
        <taxon>Phyllostomus</taxon>
    </lineage>
</organism>
<proteinExistence type="predicted"/>
<dbReference type="EMBL" id="JABVXQ010000016">
    <property type="protein sequence ID" value="KAF6073450.1"/>
    <property type="molecule type" value="Genomic_DNA"/>
</dbReference>
<sequence>MGSVQGEAWHPTQHIGRFGLVWFFGFFFLVCLFFGFFFPNLKVISMTLAKDAASRLVTALTVPQAGHSSQLAPSPQPLIGAAPPRPRILCKSSRCLLGFDLENRPFPSLPGVSQLAWRHERETGMCQGRFLELPLCLPVAVVWIPADREARTPASF</sequence>
<evidence type="ECO:0000256" key="1">
    <source>
        <dbReference type="SAM" id="Phobius"/>
    </source>
</evidence>
<feature type="transmembrane region" description="Helical" evidence="1">
    <location>
        <begin position="20"/>
        <end position="38"/>
    </location>
</feature>
<evidence type="ECO:0000313" key="3">
    <source>
        <dbReference type="Proteomes" id="UP000664940"/>
    </source>
</evidence>